<sequence>MKIVIIDRYPILRRGLSEFLSGHFYDLVTIECSCKEELMAHSSGADISLIIIALNQSLDLNDIDEINGARKWCPAAKLVGYVDSSSPFIIKMYANAGLSGYYFKQDNLEDFTSYIYQILNFENEKKTLLCMKQVKLLHKSERDYSRS</sequence>
<dbReference type="OrthoDB" id="1013073at2"/>
<proteinExistence type="predicted"/>
<organism evidence="3 4">
    <name type="scientific">Dyadobacter koreensis</name>
    <dbReference type="NCBI Taxonomy" id="408657"/>
    <lineage>
        <taxon>Bacteria</taxon>
        <taxon>Pseudomonadati</taxon>
        <taxon>Bacteroidota</taxon>
        <taxon>Cytophagia</taxon>
        <taxon>Cytophagales</taxon>
        <taxon>Spirosomataceae</taxon>
        <taxon>Dyadobacter</taxon>
    </lineage>
</organism>
<name>A0A1H7AUN3_9BACT</name>
<evidence type="ECO:0000313" key="4">
    <source>
        <dbReference type="Proteomes" id="UP000199532"/>
    </source>
</evidence>
<dbReference type="EMBL" id="FNXY01000011">
    <property type="protein sequence ID" value="SEJ69323.1"/>
    <property type="molecule type" value="Genomic_DNA"/>
</dbReference>
<evidence type="ECO:0000256" key="1">
    <source>
        <dbReference type="PROSITE-ProRule" id="PRU00169"/>
    </source>
</evidence>
<dbReference type="PROSITE" id="PS50110">
    <property type="entry name" value="RESPONSE_REGULATORY"/>
    <property type="match status" value="1"/>
</dbReference>
<comment type="caution">
    <text evidence="1">Lacks conserved residue(s) required for the propagation of feature annotation.</text>
</comment>
<dbReference type="InterPro" id="IPR001789">
    <property type="entry name" value="Sig_transdc_resp-reg_receiver"/>
</dbReference>
<evidence type="ECO:0000313" key="3">
    <source>
        <dbReference type="EMBL" id="SEJ69323.1"/>
    </source>
</evidence>
<gene>
    <name evidence="3" type="ORF">SAMN04487995_5973</name>
</gene>
<dbReference type="Gene3D" id="3.40.50.2300">
    <property type="match status" value="1"/>
</dbReference>
<protein>
    <recommendedName>
        <fullName evidence="2">Response regulatory domain-containing protein</fullName>
    </recommendedName>
</protein>
<reference evidence="3 4" key="1">
    <citation type="submission" date="2016-10" db="EMBL/GenBank/DDBJ databases">
        <authorList>
            <person name="de Groot N.N."/>
        </authorList>
    </citation>
    <scope>NUCLEOTIDE SEQUENCE [LARGE SCALE GENOMIC DNA]</scope>
    <source>
        <strain evidence="3 4">DSM 19938</strain>
    </source>
</reference>
<evidence type="ECO:0000259" key="2">
    <source>
        <dbReference type="PROSITE" id="PS50110"/>
    </source>
</evidence>
<accession>A0A1H7AUN3</accession>
<feature type="domain" description="Response regulatory" evidence="2">
    <location>
        <begin position="2"/>
        <end position="119"/>
    </location>
</feature>
<dbReference type="AlphaFoldDB" id="A0A1H7AUN3"/>
<dbReference type="RefSeq" id="WP_090341908.1">
    <property type="nucleotide sequence ID" value="NZ_FNXY01000011.1"/>
</dbReference>
<keyword evidence="4" id="KW-1185">Reference proteome</keyword>
<dbReference type="GO" id="GO:0000160">
    <property type="term" value="P:phosphorelay signal transduction system"/>
    <property type="evidence" value="ECO:0007669"/>
    <property type="project" value="InterPro"/>
</dbReference>
<dbReference type="Proteomes" id="UP000199532">
    <property type="component" value="Unassembled WGS sequence"/>
</dbReference>
<dbReference type="InterPro" id="IPR011006">
    <property type="entry name" value="CheY-like_superfamily"/>
</dbReference>
<dbReference type="SUPFAM" id="SSF52172">
    <property type="entry name" value="CheY-like"/>
    <property type="match status" value="1"/>
</dbReference>